<dbReference type="InterPro" id="IPR023213">
    <property type="entry name" value="CAT-like_dom_sf"/>
</dbReference>
<evidence type="ECO:0000256" key="1">
    <source>
        <dbReference type="ARBA" id="ARBA00000026"/>
    </source>
</evidence>
<evidence type="ECO:0000256" key="2">
    <source>
        <dbReference type="ARBA" id="ARBA00000625"/>
    </source>
</evidence>
<evidence type="ECO:0000313" key="13">
    <source>
        <dbReference type="EMBL" id="MFA0789896.1"/>
    </source>
</evidence>
<dbReference type="Pfam" id="PF16911">
    <property type="entry name" value="PapA_C"/>
    <property type="match status" value="1"/>
</dbReference>
<dbReference type="SUPFAM" id="SSF52777">
    <property type="entry name" value="CoA-dependent acyltransferases"/>
    <property type="match status" value="2"/>
</dbReference>
<dbReference type="PANTHER" id="PTHR28037">
    <property type="entry name" value="ALCOHOL O-ACETYLTRANSFERASE 1-RELATED"/>
    <property type="match status" value="1"/>
</dbReference>
<name>A0ABV4NM27_9GAMM</name>
<dbReference type="EMBL" id="JBGMEL010000003">
    <property type="protein sequence ID" value="MFA0789896.1"/>
    <property type="molecule type" value="Genomic_DNA"/>
</dbReference>
<dbReference type="InterPro" id="IPR052058">
    <property type="entry name" value="Alcohol_O-acetyltransferase"/>
</dbReference>
<evidence type="ECO:0000256" key="7">
    <source>
        <dbReference type="ARBA" id="ARBA00022679"/>
    </source>
</evidence>
<protein>
    <recommendedName>
        <fullName evidence="6">Phthiocerol/phthiodiolone dimycocerosyl transferase</fullName>
        <ecNumber evidence="5">2.3.1.282</ecNumber>
    </recommendedName>
    <alternativeName>
        <fullName evidence="11">Acyltransferase PapA5</fullName>
    </alternativeName>
    <alternativeName>
        <fullName evidence="9">Phthiocerol/phthiodiolone O-acyltransferase</fullName>
    </alternativeName>
    <alternativeName>
        <fullName evidence="10">Polyketide synthase-associated protein A5</fullName>
    </alternativeName>
</protein>
<proteinExistence type="inferred from homology"/>
<evidence type="ECO:0000256" key="10">
    <source>
        <dbReference type="ARBA" id="ARBA00032317"/>
    </source>
</evidence>
<keyword evidence="8" id="KW-0012">Acyltransferase</keyword>
<dbReference type="PANTHER" id="PTHR28037:SF1">
    <property type="entry name" value="ALCOHOL O-ACETYLTRANSFERASE 1-RELATED"/>
    <property type="match status" value="1"/>
</dbReference>
<dbReference type="EC" id="2.3.1.282" evidence="5"/>
<evidence type="ECO:0000256" key="9">
    <source>
        <dbReference type="ARBA" id="ARBA00030465"/>
    </source>
</evidence>
<comment type="caution">
    <text evidence="13">The sequence shown here is derived from an EMBL/GenBank/DDBJ whole genome shotgun (WGS) entry which is preliminary data.</text>
</comment>
<reference evidence="13 14" key="1">
    <citation type="submission" date="2024-08" db="EMBL/GenBank/DDBJ databases">
        <authorList>
            <person name="Ishaq N."/>
        </authorList>
    </citation>
    <scope>NUCLEOTIDE SEQUENCE [LARGE SCALE GENOMIC DNA]</scope>
    <source>
        <strain evidence="13 14">JCM 30400</strain>
    </source>
</reference>
<keyword evidence="14" id="KW-1185">Reference proteome</keyword>
<evidence type="ECO:0000256" key="11">
    <source>
        <dbReference type="ARBA" id="ARBA00033407"/>
    </source>
</evidence>
<dbReference type="RefSeq" id="WP_371842808.1">
    <property type="nucleotide sequence ID" value="NZ_JBGMEL010000003.1"/>
</dbReference>
<evidence type="ECO:0000256" key="6">
    <source>
        <dbReference type="ARBA" id="ARBA00013449"/>
    </source>
</evidence>
<evidence type="ECO:0000256" key="4">
    <source>
        <dbReference type="ARBA" id="ARBA00006558"/>
    </source>
</evidence>
<evidence type="ECO:0000256" key="5">
    <source>
        <dbReference type="ARBA" id="ARBA00012866"/>
    </source>
</evidence>
<dbReference type="InterPro" id="IPR031641">
    <property type="entry name" value="PapA_C"/>
</dbReference>
<comment type="similarity">
    <text evidence="4">Belongs to the acyltransferase PapA5 family.</text>
</comment>
<comment type="catalytic activity">
    <reaction evidence="3">
        <text>2 a mycocerosyl-[mycocerosic acid synthase] + a phthiodiolone = a dimycocerosyl phthiodiolone + 2 holo-[mycocerosic acid synthase].</text>
        <dbReference type="EC" id="2.3.1.282"/>
    </reaction>
</comment>
<evidence type="ECO:0000256" key="8">
    <source>
        <dbReference type="ARBA" id="ARBA00023315"/>
    </source>
</evidence>
<evidence type="ECO:0000313" key="14">
    <source>
        <dbReference type="Proteomes" id="UP001569414"/>
    </source>
</evidence>
<organism evidence="13 14">
    <name type="scientific">Microbulbifer echini</name>
    <dbReference type="NCBI Taxonomy" id="1529067"/>
    <lineage>
        <taxon>Bacteria</taxon>
        <taxon>Pseudomonadati</taxon>
        <taxon>Pseudomonadota</taxon>
        <taxon>Gammaproteobacteria</taxon>
        <taxon>Cellvibrionales</taxon>
        <taxon>Microbulbiferaceae</taxon>
        <taxon>Microbulbifer</taxon>
    </lineage>
</organism>
<evidence type="ECO:0000259" key="12">
    <source>
        <dbReference type="Pfam" id="PF16911"/>
    </source>
</evidence>
<dbReference type="Proteomes" id="UP001569414">
    <property type="component" value="Unassembled WGS sequence"/>
</dbReference>
<accession>A0ABV4NM27</accession>
<dbReference type="Gene3D" id="3.30.559.30">
    <property type="entry name" value="Nonribosomal peptide synthetase, condensation domain"/>
    <property type="match status" value="1"/>
</dbReference>
<feature type="domain" description="Phthiocerol/phthiodiolone dimycocerosyl transferase C-terminal" evidence="12">
    <location>
        <begin position="221"/>
        <end position="359"/>
    </location>
</feature>
<comment type="catalytic activity">
    <reaction evidence="2">
        <text>2 a mycocerosyl-[mycocerosic acid synthase] + a phenolphthiocerol = a dimycocerosyl phenolphthiocerol + 2 holo-[mycocerosic acid synthase].</text>
        <dbReference type="EC" id="2.3.1.282"/>
    </reaction>
</comment>
<dbReference type="Gene3D" id="3.30.559.10">
    <property type="entry name" value="Chloramphenicol acetyltransferase-like domain"/>
    <property type="match status" value="1"/>
</dbReference>
<sequence>MQYKPFSRPLGYQEALFTELTRWSCGGVQLLSFVRICESLKVEVLQRAFALLHGMHPMLQARVVRGDSLFWRFDVDFASVPFEIQVLKKPFNFGKEYSLLGNKKIQVDKYSYRVRLFSNSDGLVEWAAVLTNHAAIDGRSIMIMFCYLDFFIQDGFKTKLNPLPMYSGVTDHLKAAGQIGREVLLYHKQGLTLWPVESPAPASKRRSQATYRERSPALLQSLSLYGKAHEINLSALLCAVAVKASRVLPVYHPWVEVVFPVDARKLCQPKVGLDTVGCFSAVMTLELAPEILQVDLIVLAKWIQQQLNKRVMERESHAFDLKIDYKLQTITDMAKEYAKKKAYFPSGICVSNVGSMRTLASDLKYFEIEAGMLIQNHGTHPIMVITYSTTRRSVFVFGYCEPLMSKKSALLYVERYMDLLKSLLGDVS</sequence>
<keyword evidence="7" id="KW-0808">Transferase</keyword>
<gene>
    <name evidence="13" type="ORF">ACCI51_05010</name>
</gene>
<comment type="catalytic activity">
    <reaction evidence="1">
        <text>2 a mycocerosyl-[mycocerosic acid synthase] + a phthiocerol = a dimycocerosyl phthiocerol + 2 holo-[mycocerosic acid synthase].</text>
        <dbReference type="EC" id="2.3.1.282"/>
    </reaction>
</comment>
<evidence type="ECO:0000256" key="3">
    <source>
        <dbReference type="ARBA" id="ARBA00001907"/>
    </source>
</evidence>